<keyword evidence="8 10" id="KW-0472">Membrane</keyword>
<dbReference type="EMBL" id="WTYM01000033">
    <property type="protein sequence ID" value="MXO59249.1"/>
    <property type="molecule type" value="Genomic_DNA"/>
</dbReference>
<dbReference type="AlphaFoldDB" id="A0A6I4SV43"/>
<comment type="similarity">
    <text evidence="10 11">Belongs to the TonB-dependent receptor family.</text>
</comment>
<evidence type="ECO:0000256" key="6">
    <source>
        <dbReference type="ARBA" id="ARBA00023065"/>
    </source>
</evidence>
<evidence type="ECO:0000256" key="5">
    <source>
        <dbReference type="ARBA" id="ARBA00022729"/>
    </source>
</evidence>
<dbReference type="Pfam" id="PF00593">
    <property type="entry name" value="TonB_dep_Rec_b-barrel"/>
    <property type="match status" value="1"/>
</dbReference>
<dbReference type="PROSITE" id="PS52016">
    <property type="entry name" value="TONB_DEPENDENT_REC_3"/>
    <property type="match status" value="1"/>
</dbReference>
<evidence type="ECO:0000256" key="3">
    <source>
        <dbReference type="ARBA" id="ARBA00022452"/>
    </source>
</evidence>
<evidence type="ECO:0000256" key="11">
    <source>
        <dbReference type="RuleBase" id="RU003357"/>
    </source>
</evidence>
<keyword evidence="14" id="KW-0675">Receptor</keyword>
<reference evidence="14 15" key="1">
    <citation type="submission" date="2019-12" db="EMBL/GenBank/DDBJ databases">
        <title>Genomic-based taxomic classification of the family Erythrobacteraceae.</title>
        <authorList>
            <person name="Xu L."/>
        </authorList>
    </citation>
    <scope>NUCLEOTIDE SEQUENCE [LARGE SCALE GENOMIC DNA]</scope>
    <source>
        <strain evidence="14 15">MCCC 1K01500</strain>
    </source>
</reference>
<accession>A0A6I4SV43</accession>
<evidence type="ECO:0000259" key="13">
    <source>
        <dbReference type="Pfam" id="PF07715"/>
    </source>
</evidence>
<keyword evidence="7 11" id="KW-0798">TonB box</keyword>
<keyword evidence="9 10" id="KW-0998">Cell outer membrane</keyword>
<comment type="subcellular location">
    <subcellularLocation>
        <location evidence="1 10">Cell outer membrane</location>
        <topology evidence="1 10">Multi-pass membrane protein</topology>
    </subcellularLocation>
</comment>
<evidence type="ECO:0000256" key="9">
    <source>
        <dbReference type="ARBA" id="ARBA00023237"/>
    </source>
</evidence>
<dbReference type="OrthoDB" id="9796221at2"/>
<dbReference type="GO" id="GO:0009279">
    <property type="term" value="C:cell outer membrane"/>
    <property type="evidence" value="ECO:0007669"/>
    <property type="project" value="UniProtKB-SubCell"/>
</dbReference>
<dbReference type="InterPro" id="IPR037066">
    <property type="entry name" value="Plug_dom_sf"/>
</dbReference>
<evidence type="ECO:0000256" key="10">
    <source>
        <dbReference type="PROSITE-ProRule" id="PRU01360"/>
    </source>
</evidence>
<keyword evidence="5" id="KW-0732">Signal</keyword>
<dbReference type="GO" id="GO:0006811">
    <property type="term" value="P:monoatomic ion transport"/>
    <property type="evidence" value="ECO:0007669"/>
    <property type="project" value="UniProtKB-KW"/>
</dbReference>
<dbReference type="Pfam" id="PF07715">
    <property type="entry name" value="Plug"/>
    <property type="match status" value="1"/>
</dbReference>
<dbReference type="InterPro" id="IPR036942">
    <property type="entry name" value="Beta-barrel_TonB_sf"/>
</dbReference>
<keyword evidence="2 10" id="KW-0813">Transport</keyword>
<evidence type="ECO:0000256" key="2">
    <source>
        <dbReference type="ARBA" id="ARBA00022448"/>
    </source>
</evidence>
<feature type="domain" description="TonB-dependent receptor-like beta-barrel" evidence="12">
    <location>
        <begin position="212"/>
        <end position="592"/>
    </location>
</feature>
<keyword evidence="3 10" id="KW-1134">Transmembrane beta strand</keyword>
<dbReference type="PANTHER" id="PTHR30069">
    <property type="entry name" value="TONB-DEPENDENT OUTER MEMBRANE RECEPTOR"/>
    <property type="match status" value="1"/>
</dbReference>
<keyword evidence="6" id="KW-0406">Ion transport</keyword>
<comment type="caution">
    <text evidence="14">The sequence shown here is derived from an EMBL/GenBank/DDBJ whole genome shotgun (WGS) entry which is preliminary data.</text>
</comment>
<dbReference type="CDD" id="cd01347">
    <property type="entry name" value="ligand_gated_channel"/>
    <property type="match status" value="1"/>
</dbReference>
<evidence type="ECO:0000256" key="4">
    <source>
        <dbReference type="ARBA" id="ARBA00022692"/>
    </source>
</evidence>
<keyword evidence="4 10" id="KW-0812">Transmembrane</keyword>
<sequence length="617" mass="65642">MTFVALAIPAYAQDDVKIVIADLRLPDETQITVTATGTRTEIEDTGQPVTVIGRDEIESVQGHDVTRILERAPGVSFSRNGAPGSFTGVSVRGAAPEQLLVMVDGVRVADPAAPGGGFDFGNLAAGNLAKIELLRGSNSTIWGSDAIGGVLVASTLAESGVQVSAEYGSRDTAYLTASGGAGGEHGYLGGSAGWYRTDGFSSAAHGTELDGFEQWSADGQGRIYFSDSFEIFARGRYAEGDLEIDGYPPPSYTLSDTAERQETRQWSTAAGAVYDSGVLYLSGSYAVSDTQRDSFDPAIGSAPTYTTHGRSDRLALTGEWRAIGPLLVDFGGSYEWTGFSTLFDARRETGIGGTYVQLGIEYGPLSGHAGVRQDEHEDFGGATSFGADLSYEVALDLRLRASVGEGFKAPSLFQLLSDYGNAQLTPEQSTSMDLGLMWHRRGQWPYAAVTLYRRDSEDLIGFVSCFGTTTGICAGRPFGTYDNIGKARSQGVEVEAGVEAVDGLTLLGSYSLADNEDRSTGNPLARRPRHAVSAAVEYDFGGPVLGADLRWVSHSFDDAAATVRIAPYATLDLTARVPVSDRFELFGRVENVWDEQYQTAVGYASPGRGVFVGARLE</sequence>
<dbReference type="Gene3D" id="2.170.130.10">
    <property type="entry name" value="TonB-dependent receptor, plug domain"/>
    <property type="match status" value="1"/>
</dbReference>
<protein>
    <submittedName>
        <fullName evidence="14">TonB-dependent receptor</fullName>
    </submittedName>
</protein>
<dbReference type="InterPro" id="IPR000531">
    <property type="entry name" value="Beta-barrel_TonB"/>
</dbReference>
<dbReference type="Proteomes" id="UP000433652">
    <property type="component" value="Unassembled WGS sequence"/>
</dbReference>
<keyword evidence="15" id="KW-1185">Reference proteome</keyword>
<evidence type="ECO:0000256" key="8">
    <source>
        <dbReference type="ARBA" id="ARBA00023136"/>
    </source>
</evidence>
<proteinExistence type="inferred from homology"/>
<dbReference type="PANTHER" id="PTHR30069:SF53">
    <property type="entry name" value="COLICIN I RECEPTOR-RELATED"/>
    <property type="match status" value="1"/>
</dbReference>
<evidence type="ECO:0000256" key="7">
    <source>
        <dbReference type="ARBA" id="ARBA00023077"/>
    </source>
</evidence>
<evidence type="ECO:0000259" key="12">
    <source>
        <dbReference type="Pfam" id="PF00593"/>
    </source>
</evidence>
<gene>
    <name evidence="14" type="ORF">GRI89_06815</name>
</gene>
<feature type="domain" description="TonB-dependent receptor plug" evidence="13">
    <location>
        <begin position="42"/>
        <end position="150"/>
    </location>
</feature>
<evidence type="ECO:0000256" key="1">
    <source>
        <dbReference type="ARBA" id="ARBA00004571"/>
    </source>
</evidence>
<dbReference type="SUPFAM" id="SSF56935">
    <property type="entry name" value="Porins"/>
    <property type="match status" value="1"/>
</dbReference>
<evidence type="ECO:0000313" key="14">
    <source>
        <dbReference type="EMBL" id="MXO59249.1"/>
    </source>
</evidence>
<name>A0A6I4SV43_9SPHN</name>
<organism evidence="14 15">
    <name type="scientific">Croceibacterium salegens</name>
    <dbReference type="NCBI Taxonomy" id="1737568"/>
    <lineage>
        <taxon>Bacteria</taxon>
        <taxon>Pseudomonadati</taxon>
        <taxon>Pseudomonadota</taxon>
        <taxon>Alphaproteobacteria</taxon>
        <taxon>Sphingomonadales</taxon>
        <taxon>Erythrobacteraceae</taxon>
        <taxon>Croceibacterium</taxon>
    </lineage>
</organism>
<dbReference type="InterPro" id="IPR039426">
    <property type="entry name" value="TonB-dep_rcpt-like"/>
</dbReference>
<evidence type="ECO:0000313" key="15">
    <source>
        <dbReference type="Proteomes" id="UP000433652"/>
    </source>
</evidence>
<dbReference type="GO" id="GO:0015889">
    <property type="term" value="P:cobalamin transport"/>
    <property type="evidence" value="ECO:0007669"/>
    <property type="project" value="TreeGrafter"/>
</dbReference>
<dbReference type="Gene3D" id="2.40.170.20">
    <property type="entry name" value="TonB-dependent receptor, beta-barrel domain"/>
    <property type="match status" value="1"/>
</dbReference>
<dbReference type="InterPro" id="IPR012910">
    <property type="entry name" value="Plug_dom"/>
</dbReference>